<reference evidence="2 3" key="1">
    <citation type="submission" date="2024-06" db="EMBL/GenBank/DDBJ databases">
        <title>Sorghum-associated microbial communities from plants grown in Nebraska, USA.</title>
        <authorList>
            <person name="Schachtman D."/>
        </authorList>
    </citation>
    <scope>NUCLEOTIDE SEQUENCE [LARGE SCALE GENOMIC DNA]</scope>
    <source>
        <strain evidence="2 3">1073</strain>
    </source>
</reference>
<gene>
    <name evidence="2" type="ORF">ABIC75_003794</name>
</gene>
<evidence type="ECO:0000313" key="2">
    <source>
        <dbReference type="EMBL" id="MET3654056.1"/>
    </source>
</evidence>
<dbReference type="EMBL" id="JBEPMU010000006">
    <property type="protein sequence ID" value="MET3654056.1"/>
    <property type="molecule type" value="Genomic_DNA"/>
</dbReference>
<evidence type="ECO:0000256" key="1">
    <source>
        <dbReference type="SAM" id="MobiDB-lite"/>
    </source>
</evidence>
<dbReference type="RefSeq" id="WP_354015430.1">
    <property type="nucleotide sequence ID" value="NZ_JBEPMU010000006.1"/>
</dbReference>
<dbReference type="Proteomes" id="UP001549184">
    <property type="component" value="Unassembled WGS sequence"/>
</dbReference>
<proteinExistence type="predicted"/>
<sequence length="64" mass="7615">MHTVIDFRTQDEHEQREDAPLDFTVDEEMALRIRMRTREWRQKNGYPPLHAEPAFMPGFSPAES</sequence>
<protein>
    <submittedName>
        <fullName evidence="2">Uncharacterized protein</fullName>
    </submittedName>
</protein>
<comment type="caution">
    <text evidence="2">The sequence shown here is derived from an EMBL/GenBank/DDBJ whole genome shotgun (WGS) entry which is preliminary data.</text>
</comment>
<feature type="region of interest" description="Disordered" evidence="1">
    <location>
        <begin position="44"/>
        <end position="64"/>
    </location>
</feature>
<name>A0ABV2JYY6_9GAMM</name>
<organism evidence="2 3">
    <name type="scientific">Dyella japonica</name>
    <dbReference type="NCBI Taxonomy" id="231455"/>
    <lineage>
        <taxon>Bacteria</taxon>
        <taxon>Pseudomonadati</taxon>
        <taxon>Pseudomonadota</taxon>
        <taxon>Gammaproteobacteria</taxon>
        <taxon>Lysobacterales</taxon>
        <taxon>Rhodanobacteraceae</taxon>
        <taxon>Dyella</taxon>
    </lineage>
</organism>
<keyword evidence="3" id="KW-1185">Reference proteome</keyword>
<evidence type="ECO:0000313" key="3">
    <source>
        <dbReference type="Proteomes" id="UP001549184"/>
    </source>
</evidence>
<accession>A0ABV2JYY6</accession>